<dbReference type="Proteomes" id="UP000183206">
    <property type="component" value="Unassembled WGS sequence"/>
</dbReference>
<reference evidence="3 4" key="1">
    <citation type="journal article" date="2016" name="Environ. Microbiol.">
        <title>Genomic resolution of a cold subsurface aquifer community provides metabolic insights for novel microbes adapted to high CO concentrations.</title>
        <authorList>
            <person name="Probst A.J."/>
            <person name="Castelle C.J."/>
            <person name="Singh A."/>
            <person name="Brown C.T."/>
            <person name="Anantharaman K."/>
            <person name="Sharon I."/>
            <person name="Hug L.A."/>
            <person name="Burstein D."/>
            <person name="Emerson J.B."/>
            <person name="Thomas B.C."/>
            <person name="Banfield J.F."/>
        </authorList>
    </citation>
    <scope>NUCLEOTIDE SEQUENCE [LARGE SCALE GENOMIC DNA]</scope>
    <source>
        <strain evidence="3">CG1_02_47_685</strain>
    </source>
</reference>
<feature type="domain" description="Bacterial spore germination immunoglobulin-like" evidence="2">
    <location>
        <begin position="99"/>
        <end position="176"/>
    </location>
</feature>
<proteinExistence type="predicted"/>
<evidence type="ECO:0000256" key="1">
    <source>
        <dbReference type="SAM" id="Phobius"/>
    </source>
</evidence>
<feature type="transmembrane region" description="Helical" evidence="1">
    <location>
        <begin position="25"/>
        <end position="45"/>
    </location>
</feature>
<dbReference type="STRING" id="1805282.AUJ44_02305"/>
<dbReference type="InterPro" id="IPR018911">
    <property type="entry name" value="Gmad2_Ig-like_dom"/>
</dbReference>
<keyword evidence="1" id="KW-0472">Membrane</keyword>
<dbReference type="AlphaFoldDB" id="A0A1J4VD82"/>
<dbReference type="EMBL" id="MNVO01000035">
    <property type="protein sequence ID" value="OIO32502.1"/>
    <property type="molecule type" value="Genomic_DNA"/>
</dbReference>
<keyword evidence="1" id="KW-0812">Transmembrane</keyword>
<evidence type="ECO:0000259" key="2">
    <source>
        <dbReference type="Pfam" id="PF10648"/>
    </source>
</evidence>
<organism evidence="3 4">
    <name type="scientific">Candidatus Nomurabacteria bacterium CG1_02_47_685</name>
    <dbReference type="NCBI Taxonomy" id="1805282"/>
    <lineage>
        <taxon>Bacteria</taxon>
        <taxon>Candidatus Nomuraibacteriota</taxon>
    </lineage>
</organism>
<accession>A0A1J4VD82</accession>
<dbReference type="Pfam" id="PF10648">
    <property type="entry name" value="Gmad2"/>
    <property type="match status" value="1"/>
</dbReference>
<keyword evidence="1" id="KW-1133">Transmembrane helix</keyword>
<sequence>MKKKSGGFSFDEGIFTAMSSKKRRAILGMVLGIFLIVTGVLFFVVQSSQLSKQAEIISFEACVAVGNPVMESYPRQCSTKDGKHFVENIGNELEKTDLIRISAPRPNETIMSPVMITGAARGIWYFEATFPVFVVDWDGKIIAEGYATAQDEWMTEAFVPFEAELAFDTADISGNYFDRGTLILKKDNPSGLPEHDDALEIPIVFGEWWW</sequence>
<evidence type="ECO:0000313" key="3">
    <source>
        <dbReference type="EMBL" id="OIO32502.1"/>
    </source>
</evidence>
<evidence type="ECO:0000313" key="4">
    <source>
        <dbReference type="Proteomes" id="UP000183206"/>
    </source>
</evidence>
<gene>
    <name evidence="3" type="ORF">AUJ44_02305</name>
</gene>
<name>A0A1J4VD82_9BACT</name>
<protein>
    <recommendedName>
        <fullName evidence="2">Bacterial spore germination immunoglobulin-like domain-containing protein</fullName>
    </recommendedName>
</protein>
<comment type="caution">
    <text evidence="3">The sequence shown here is derived from an EMBL/GenBank/DDBJ whole genome shotgun (WGS) entry which is preliminary data.</text>
</comment>